<sequence length="376" mass="41674">MTNLLKPGKTIGIIGGGQLGQMMAMSAKEMGFVVGVLDPTPNCPASQVADWTIVAAYDDAEKIAELENKSDCLTYEFENVNSQVLAEKVPLSKLPQGLELLKISQHRGREKTFFETLGLPMASFSLVETKEELVNGLKKIGTPAVLKTCSGGYDGKGQVVIHHEEEIDEALLLVAQGECILEEWLEFSKEVSVIVSGTTGGTYEVFPIAENEHRHNVLYQTIVPARISQGCEEQAKEIGLKIAKELQVSGTMTVELFVTEDERLLVNEMAPRPHNSGHYSIEACNISQFDGHIRGICGWPLPKIYLHQPSIMVNLLGDEMTRSEELISEKPNWFFHYYGKEAVKPGRKMGHITMLTEDVSQTEAEIKATKIWNQRG</sequence>
<comment type="similarity">
    <text evidence="7 8">Belongs to the PurK/PurT family.</text>
</comment>
<reference evidence="10 11" key="1">
    <citation type="submission" date="2021-03" db="EMBL/GenBank/DDBJ databases">
        <title>Enterococcal diversity collection.</title>
        <authorList>
            <person name="Gilmore M.S."/>
            <person name="Schwartzman J."/>
            <person name="Van Tyne D."/>
            <person name="Martin M."/>
            <person name="Earl A.M."/>
            <person name="Manson A.L."/>
            <person name="Straub T."/>
            <person name="Salamzade R."/>
            <person name="Saavedra J."/>
            <person name="Lebreton F."/>
            <person name="Prichula J."/>
            <person name="Schaufler K."/>
            <person name="Gaca A."/>
            <person name="Sgardioli B."/>
            <person name="Wagenaar J."/>
            <person name="Strong T."/>
        </authorList>
    </citation>
    <scope>NUCLEOTIDE SEQUENCE [LARGE SCALE GENOMIC DNA]</scope>
    <source>
        <strain evidence="10 11">DIV0080</strain>
    </source>
</reference>
<evidence type="ECO:0000256" key="6">
    <source>
        <dbReference type="ARBA" id="ARBA00023211"/>
    </source>
</evidence>
<keyword evidence="7 8" id="KW-0436">Ligase</keyword>
<accession>A0ABS3HUQ0</accession>
<feature type="binding site" evidence="7">
    <location>
        <position position="190"/>
    </location>
    <ligand>
        <name>ATP</name>
        <dbReference type="ChEBI" id="CHEBI:30616"/>
    </ligand>
</feature>
<evidence type="ECO:0000313" key="10">
    <source>
        <dbReference type="EMBL" id="MBO0477481.1"/>
    </source>
</evidence>
<evidence type="ECO:0000256" key="5">
    <source>
        <dbReference type="ARBA" id="ARBA00022840"/>
    </source>
</evidence>
<feature type="domain" description="ATP-grasp" evidence="9">
    <location>
        <begin position="111"/>
        <end position="297"/>
    </location>
</feature>
<dbReference type="Pfam" id="PF22660">
    <property type="entry name" value="RS_preATP-grasp-like"/>
    <property type="match status" value="1"/>
</dbReference>
<keyword evidence="11" id="KW-1185">Reference proteome</keyword>
<evidence type="ECO:0000259" key="9">
    <source>
        <dbReference type="PROSITE" id="PS50975"/>
    </source>
</evidence>
<dbReference type="EC" id="6.3.4.18" evidence="7 8"/>
<evidence type="ECO:0000256" key="2">
    <source>
        <dbReference type="ARBA" id="ARBA00001946"/>
    </source>
</evidence>
<evidence type="ECO:0000256" key="4">
    <source>
        <dbReference type="ARBA" id="ARBA00022755"/>
    </source>
</evidence>
<dbReference type="InterPro" id="IPR005875">
    <property type="entry name" value="PurK"/>
</dbReference>
<dbReference type="NCBIfam" id="NF004676">
    <property type="entry name" value="PRK06019.1-2"/>
    <property type="match status" value="1"/>
</dbReference>
<comment type="function">
    <text evidence="8">Catalyzes the ATP-dependent conversion of 5-aminoimidazole ribonucleotide (AIR) and HCO(3)- to N5-carboxyaminoimidazole ribonucleotide (N5-CAIR).</text>
</comment>
<dbReference type="SUPFAM" id="SSF51246">
    <property type="entry name" value="Rudiment single hybrid motif"/>
    <property type="match status" value="1"/>
</dbReference>
<dbReference type="PANTHER" id="PTHR11609">
    <property type="entry name" value="PURINE BIOSYNTHESIS PROTEIN 6/7, PUR6/7"/>
    <property type="match status" value="1"/>
</dbReference>
<evidence type="ECO:0000256" key="3">
    <source>
        <dbReference type="ARBA" id="ARBA00022741"/>
    </source>
</evidence>
<feature type="binding site" evidence="7">
    <location>
        <position position="147"/>
    </location>
    <ligand>
        <name>ATP</name>
        <dbReference type="ChEBI" id="CHEBI:30616"/>
    </ligand>
</feature>
<dbReference type="EMBL" id="JAFLVX010000026">
    <property type="protein sequence ID" value="MBO0477481.1"/>
    <property type="molecule type" value="Genomic_DNA"/>
</dbReference>
<dbReference type="Gene3D" id="3.30.1490.20">
    <property type="entry name" value="ATP-grasp fold, A domain"/>
    <property type="match status" value="1"/>
</dbReference>
<dbReference type="InterPro" id="IPR016185">
    <property type="entry name" value="PreATP-grasp_dom_sf"/>
</dbReference>
<evidence type="ECO:0000313" key="11">
    <source>
        <dbReference type="Proteomes" id="UP000664857"/>
    </source>
</evidence>
<evidence type="ECO:0000256" key="8">
    <source>
        <dbReference type="RuleBase" id="RU361200"/>
    </source>
</evidence>
<dbReference type="InterPro" id="IPR003135">
    <property type="entry name" value="ATP-grasp_carboxylate-amine"/>
</dbReference>
<dbReference type="PANTHER" id="PTHR11609:SF5">
    <property type="entry name" value="PHOSPHORIBOSYLAMINOIMIDAZOLE CARBOXYLASE"/>
    <property type="match status" value="1"/>
</dbReference>
<dbReference type="Gene3D" id="3.40.50.20">
    <property type="match status" value="1"/>
</dbReference>
<dbReference type="InterPro" id="IPR011761">
    <property type="entry name" value="ATP-grasp"/>
</dbReference>
<keyword evidence="3 7" id="KW-0547">Nucleotide-binding</keyword>
<dbReference type="InterPro" id="IPR054350">
    <property type="entry name" value="PurT/PurK_preATP-grasp"/>
</dbReference>
<dbReference type="NCBIfam" id="NF004675">
    <property type="entry name" value="PRK06019.1-1"/>
    <property type="match status" value="1"/>
</dbReference>
<dbReference type="InterPro" id="IPR011054">
    <property type="entry name" value="Rudment_hybrid_motif"/>
</dbReference>
<comment type="caution">
    <text evidence="10">The sequence shown here is derived from an EMBL/GenBank/DDBJ whole genome shotgun (WGS) entry which is preliminary data.</text>
</comment>
<name>A0ABS3HUQ0_9ENTE</name>
<comment type="pathway">
    <text evidence="7 8">Purine metabolism; IMP biosynthesis via de novo pathway; 5-amino-1-(5-phospho-D-ribosyl)imidazole-4-carboxylate from 5-amino-1-(5-phospho-D-ribosyl)imidazole (N5-CAIR route): step 1/2.</text>
</comment>
<dbReference type="Pfam" id="PF02222">
    <property type="entry name" value="ATP-grasp"/>
    <property type="match status" value="1"/>
</dbReference>
<dbReference type="NCBIfam" id="NF004679">
    <property type="entry name" value="PRK06019.1-5"/>
    <property type="match status" value="1"/>
</dbReference>
<gene>
    <name evidence="7 8 10" type="primary">purK</name>
    <name evidence="10" type="ORF">DOK76_10380</name>
</gene>
<comment type="function">
    <text evidence="7">Catalyzes the ATP-dependent conversion of 5-aminoimidazole ribonucleotide (AIR) and HCO(3)(-) to N5-carboxyaminoimidazole ribonucleotide (N5-CAIR).</text>
</comment>
<dbReference type="SUPFAM" id="SSF52440">
    <property type="entry name" value="PreATP-grasp domain"/>
    <property type="match status" value="1"/>
</dbReference>
<feature type="binding site" evidence="7">
    <location>
        <position position="213"/>
    </location>
    <ligand>
        <name>ATP</name>
        <dbReference type="ChEBI" id="CHEBI:30616"/>
    </ligand>
</feature>
<proteinExistence type="inferred from homology"/>
<dbReference type="GO" id="GO:0034028">
    <property type="term" value="F:5-(carboxyamino)imidazole ribonucleotide synthase activity"/>
    <property type="evidence" value="ECO:0007669"/>
    <property type="project" value="UniProtKB-EC"/>
</dbReference>
<keyword evidence="6" id="KW-0464">Manganese</keyword>
<feature type="binding site" evidence="7">
    <location>
        <begin position="152"/>
        <end position="158"/>
    </location>
    <ligand>
        <name>ATP</name>
        <dbReference type="ChEBI" id="CHEBI:30616"/>
    </ligand>
</feature>
<dbReference type="Pfam" id="PF17769">
    <property type="entry name" value="PurK_C"/>
    <property type="match status" value="1"/>
</dbReference>
<feature type="binding site" evidence="7">
    <location>
        <begin position="182"/>
        <end position="185"/>
    </location>
    <ligand>
        <name>ATP</name>
        <dbReference type="ChEBI" id="CHEBI:30616"/>
    </ligand>
</feature>
<evidence type="ECO:0000256" key="1">
    <source>
        <dbReference type="ARBA" id="ARBA00001936"/>
    </source>
</evidence>
<feature type="binding site" evidence="7">
    <location>
        <position position="107"/>
    </location>
    <ligand>
        <name>ATP</name>
        <dbReference type="ChEBI" id="CHEBI:30616"/>
    </ligand>
</feature>
<dbReference type="SUPFAM" id="SSF56059">
    <property type="entry name" value="Glutathione synthetase ATP-binding domain-like"/>
    <property type="match status" value="1"/>
</dbReference>
<dbReference type="PROSITE" id="PS50975">
    <property type="entry name" value="ATP_GRASP"/>
    <property type="match status" value="1"/>
</dbReference>
<feature type="binding site" evidence="7">
    <location>
        <begin position="267"/>
        <end position="268"/>
    </location>
    <ligand>
        <name>ATP</name>
        <dbReference type="ChEBI" id="CHEBI:30616"/>
    </ligand>
</feature>
<dbReference type="Proteomes" id="UP000664857">
    <property type="component" value="Unassembled WGS sequence"/>
</dbReference>
<keyword evidence="5 7" id="KW-0067">ATP-binding</keyword>
<comment type="cofactor">
    <cofactor evidence="1">
        <name>Mn(2+)</name>
        <dbReference type="ChEBI" id="CHEBI:29035"/>
    </cofactor>
</comment>
<dbReference type="InterPro" id="IPR040686">
    <property type="entry name" value="PurK_C"/>
</dbReference>
<comment type="catalytic activity">
    <reaction evidence="7 8">
        <text>5-amino-1-(5-phospho-beta-D-ribosyl)imidazole + hydrogencarbonate + ATP = 5-carboxyamino-1-(5-phospho-D-ribosyl)imidazole + ADP + phosphate + 2 H(+)</text>
        <dbReference type="Rhea" id="RHEA:19317"/>
        <dbReference type="ChEBI" id="CHEBI:15378"/>
        <dbReference type="ChEBI" id="CHEBI:17544"/>
        <dbReference type="ChEBI" id="CHEBI:30616"/>
        <dbReference type="ChEBI" id="CHEBI:43474"/>
        <dbReference type="ChEBI" id="CHEBI:58730"/>
        <dbReference type="ChEBI" id="CHEBI:137981"/>
        <dbReference type="ChEBI" id="CHEBI:456216"/>
        <dbReference type="EC" id="6.3.4.18"/>
    </reaction>
</comment>
<dbReference type="InterPro" id="IPR013815">
    <property type="entry name" value="ATP_grasp_subdomain_1"/>
</dbReference>
<protein>
    <recommendedName>
        <fullName evidence="7 8">N5-carboxyaminoimidazole ribonucleotide synthase</fullName>
        <shortName evidence="7 8">N5-CAIR synthase</shortName>
        <ecNumber evidence="7 8">6.3.4.18</ecNumber>
    </recommendedName>
    <alternativeName>
        <fullName evidence="7 8">5-(carboxyamino)imidazole ribonucleotide synthetase</fullName>
    </alternativeName>
</protein>
<comment type="subunit">
    <text evidence="7 8">Homodimer.</text>
</comment>
<dbReference type="Gene3D" id="3.30.470.20">
    <property type="entry name" value="ATP-grasp fold, B domain"/>
    <property type="match status" value="1"/>
</dbReference>
<comment type="cofactor">
    <cofactor evidence="2">
        <name>Mg(2+)</name>
        <dbReference type="ChEBI" id="CHEBI:18420"/>
    </cofactor>
</comment>
<dbReference type="NCBIfam" id="TIGR01161">
    <property type="entry name" value="purK"/>
    <property type="match status" value="1"/>
</dbReference>
<evidence type="ECO:0000256" key="7">
    <source>
        <dbReference type="HAMAP-Rule" id="MF_01928"/>
    </source>
</evidence>
<keyword evidence="4 7" id="KW-0658">Purine biosynthesis</keyword>
<organism evidence="10 11">
    <name type="scientific">Candidatus Vagococcus giribetii</name>
    <dbReference type="NCBI Taxonomy" id="2230876"/>
    <lineage>
        <taxon>Bacteria</taxon>
        <taxon>Bacillati</taxon>
        <taxon>Bacillota</taxon>
        <taxon>Bacilli</taxon>
        <taxon>Lactobacillales</taxon>
        <taxon>Enterococcaceae</taxon>
        <taxon>Vagococcus</taxon>
    </lineage>
</organism>
<dbReference type="RefSeq" id="WP_206967498.1">
    <property type="nucleotide sequence ID" value="NZ_JAFLVX010000026.1"/>
</dbReference>
<dbReference type="HAMAP" id="MF_01928">
    <property type="entry name" value="PurK"/>
    <property type="match status" value="1"/>
</dbReference>